<dbReference type="Gene3D" id="1.10.439.10">
    <property type="entry name" value="Penicillin Amidohydrolase, domain 1"/>
    <property type="match status" value="1"/>
</dbReference>
<feature type="binding site" evidence="6">
    <location>
        <position position="357"/>
    </location>
    <ligand>
        <name>Ca(2+)</name>
        <dbReference type="ChEBI" id="CHEBI:29108"/>
    </ligand>
</feature>
<keyword evidence="8" id="KW-1185">Reference proteome</keyword>
<dbReference type="Gene3D" id="1.10.1400.10">
    <property type="match status" value="1"/>
</dbReference>
<dbReference type="PANTHER" id="PTHR34218:SF3">
    <property type="entry name" value="ACYL-HOMOSERINE LACTONE ACYLASE PVDQ"/>
    <property type="match status" value="1"/>
</dbReference>
<dbReference type="InterPro" id="IPR002692">
    <property type="entry name" value="S45"/>
</dbReference>
<protein>
    <recommendedName>
        <fullName evidence="9">Penicillin acylase family protein</fullName>
    </recommendedName>
</protein>
<dbReference type="InterPro" id="IPR014395">
    <property type="entry name" value="Pen/GL7ACA/AHL_acylase"/>
</dbReference>
<dbReference type="GO" id="GO:0016811">
    <property type="term" value="F:hydrolase activity, acting on carbon-nitrogen (but not peptide) bonds, in linear amides"/>
    <property type="evidence" value="ECO:0007669"/>
    <property type="project" value="InterPro"/>
</dbReference>
<accession>A0A365XUR3</accession>
<evidence type="ECO:0000256" key="4">
    <source>
        <dbReference type="ARBA" id="ARBA00023145"/>
    </source>
</evidence>
<evidence type="ECO:0000256" key="3">
    <source>
        <dbReference type="ARBA" id="ARBA00022801"/>
    </source>
</evidence>
<organism evidence="7 8">
    <name type="scientific">Chitinophaga flava</name>
    <dbReference type="NCBI Taxonomy" id="2259036"/>
    <lineage>
        <taxon>Bacteria</taxon>
        <taxon>Pseudomonadati</taxon>
        <taxon>Bacteroidota</taxon>
        <taxon>Chitinophagia</taxon>
        <taxon>Chitinophagales</taxon>
        <taxon>Chitinophagaceae</taxon>
        <taxon>Chitinophaga</taxon>
    </lineage>
</organism>
<feature type="binding site" evidence="6">
    <location>
        <position position="354"/>
    </location>
    <ligand>
        <name>Ca(2+)</name>
        <dbReference type="ChEBI" id="CHEBI:29108"/>
    </ligand>
</feature>
<evidence type="ECO:0000313" key="7">
    <source>
        <dbReference type="EMBL" id="RBL90073.1"/>
    </source>
</evidence>
<dbReference type="RefSeq" id="WP_113618823.1">
    <property type="nucleotide sequence ID" value="NZ_QFFJ01000002.1"/>
</dbReference>
<dbReference type="OrthoDB" id="9759796at2"/>
<keyword evidence="4" id="KW-0865">Zymogen</keyword>
<reference evidence="7 8" key="1">
    <citation type="submission" date="2018-05" db="EMBL/GenBank/DDBJ databases">
        <title>Chitinophaga sp. K3CV102501T nov., isolated from isolated from a monsoon evergreen broad-leaved forest soil.</title>
        <authorList>
            <person name="Lv Y."/>
        </authorList>
    </citation>
    <scope>NUCLEOTIDE SEQUENCE [LARGE SCALE GENOMIC DNA]</scope>
    <source>
        <strain evidence="7 8">GDMCC 1.1325</strain>
    </source>
</reference>
<dbReference type="AlphaFoldDB" id="A0A365XUR3"/>
<keyword evidence="6" id="KW-0106">Calcium</keyword>
<comment type="cofactor">
    <cofactor evidence="6">
        <name>Ca(2+)</name>
        <dbReference type="ChEBI" id="CHEBI:29108"/>
    </cofactor>
    <text evidence="6">Binds 1 Ca(2+) ion per dimer.</text>
</comment>
<dbReference type="GO" id="GO:0046872">
    <property type="term" value="F:metal ion binding"/>
    <property type="evidence" value="ECO:0007669"/>
    <property type="project" value="UniProtKB-KW"/>
</dbReference>
<proteinExistence type="inferred from homology"/>
<comment type="caution">
    <text evidence="7">The sequence shown here is derived from an EMBL/GenBank/DDBJ whole genome shotgun (WGS) entry which is preliminary data.</text>
</comment>
<feature type="active site" description="Nucleophile" evidence="5">
    <location>
        <position position="282"/>
    </location>
</feature>
<dbReference type="InterPro" id="IPR043147">
    <property type="entry name" value="Penicillin_amidase_A-knob"/>
</dbReference>
<dbReference type="Gene3D" id="2.30.120.10">
    <property type="match status" value="1"/>
</dbReference>
<dbReference type="PANTHER" id="PTHR34218">
    <property type="entry name" value="PEPTIDASE S45 PENICILLIN AMIDASE"/>
    <property type="match status" value="1"/>
</dbReference>
<dbReference type="CDD" id="cd03747">
    <property type="entry name" value="Ntn_PGA_like"/>
    <property type="match status" value="1"/>
</dbReference>
<keyword evidence="6" id="KW-0479">Metal-binding</keyword>
<evidence type="ECO:0000256" key="5">
    <source>
        <dbReference type="PIRSR" id="PIRSR001227-1"/>
    </source>
</evidence>
<evidence type="ECO:0000256" key="2">
    <source>
        <dbReference type="ARBA" id="ARBA00022729"/>
    </source>
</evidence>
<dbReference type="SUPFAM" id="SSF56235">
    <property type="entry name" value="N-terminal nucleophile aminohydrolases (Ntn hydrolases)"/>
    <property type="match status" value="1"/>
</dbReference>
<dbReference type="Proteomes" id="UP000253410">
    <property type="component" value="Unassembled WGS sequence"/>
</dbReference>
<dbReference type="Pfam" id="PF01804">
    <property type="entry name" value="Penicil_amidase"/>
    <property type="match status" value="1"/>
</dbReference>
<evidence type="ECO:0000313" key="8">
    <source>
        <dbReference type="Proteomes" id="UP000253410"/>
    </source>
</evidence>
<keyword evidence="2" id="KW-0732">Signal</keyword>
<dbReference type="InterPro" id="IPR023343">
    <property type="entry name" value="Penicillin_amidase_dom1"/>
</dbReference>
<dbReference type="PIRSF" id="PIRSF001227">
    <property type="entry name" value="Pen_acylase"/>
    <property type="match status" value="1"/>
</dbReference>
<evidence type="ECO:0000256" key="1">
    <source>
        <dbReference type="ARBA" id="ARBA00006586"/>
    </source>
</evidence>
<evidence type="ECO:0008006" key="9">
    <source>
        <dbReference type="Google" id="ProtNLM"/>
    </source>
</evidence>
<name>A0A365XUR3_9BACT</name>
<evidence type="ECO:0000256" key="6">
    <source>
        <dbReference type="PIRSR" id="PIRSR001227-2"/>
    </source>
</evidence>
<sequence>MKRINIGFLFPLLALVILVYALSQPMFVAPPLGKLLDPFVGAVQNEDERRLGAKELTIPVHQLKAPVQVYFDERKVPHIHAQNTEDLYFAQGYITAFFRLWQMDFGSYAAAGRLSEIFSKKEFLEYDRTQRRLGIAEAAKHSLELIEANPETSTAVNAYTKGVNAYIQQLHYRDLPLEYKLLGYEPEPWTNLKSALIMKNIANKMSGYEEDLYMSKMILALGEDRFNQLFPEYYAQSTPVMNISRPQNVPAAAVKTPSYLNYAFLSANSVITESAWNPRLGSNSWAVSGKKTKSGFPILANDPHLNLSLPNVWMEMQLTAPGMNVYGVSMPGTPAVIIGFNENIAWGITNGADDVKDWYKLKISPDYKKYELDSNWSDLQVRREAIRRRGLPVFYDTVYSSVHGPIVYNKSFPGKDSDMVDMALRWELHRPSNEFLTFIQLNKAAGYEDYKNAIRHFQCPLQNFTFASKDNNIAINHQGSMPVKWPGQGRFILDGTSRTHLYTRYIPADSLPQLLNPACNYVQSANQRPTYGNYAYYYNGHYSETRANRIEQLLSTTQQLDISYMEKIQLDNVNAFAVEALPLLLSKVKSSELNAAQQQQLASLKTWNGSYEYGSTTAKLYDLWWWNTRNFTWDEFRNYRFYVRPPEDEVLLKLIRTDPGNTFFDKQGTVRKEDAADIITDAFIAAAMDVDKARKEGKIQWSDFHKVNLIHLTNLPAFSKMGIPAAGQQEVPNAVSRNWGPSWRMIVELGDRPRAYGILPGGQSGNAAGRYYDNFVDDWNKGRYYPLTFFMTVQEAEKQATSTWKLINR</sequence>
<keyword evidence="3" id="KW-0378">Hydrolase</keyword>
<dbReference type="EMBL" id="QFFJ01000002">
    <property type="protein sequence ID" value="RBL90073.1"/>
    <property type="molecule type" value="Genomic_DNA"/>
</dbReference>
<dbReference type="Gene3D" id="3.60.20.10">
    <property type="entry name" value="Glutamine Phosphoribosylpyrophosphate, subunit 1, domain 1"/>
    <property type="match status" value="1"/>
</dbReference>
<dbReference type="InterPro" id="IPR029055">
    <property type="entry name" value="Ntn_hydrolases_N"/>
</dbReference>
<dbReference type="InterPro" id="IPR043146">
    <property type="entry name" value="Penicillin_amidase_N_B-knob"/>
</dbReference>
<comment type="similarity">
    <text evidence="1">Belongs to the peptidase S45 family.</text>
</comment>
<dbReference type="GO" id="GO:0017000">
    <property type="term" value="P:antibiotic biosynthetic process"/>
    <property type="evidence" value="ECO:0007669"/>
    <property type="project" value="InterPro"/>
</dbReference>
<gene>
    <name evidence="7" type="ORF">DF182_26745</name>
</gene>